<feature type="compositionally biased region" description="Low complexity" evidence="3">
    <location>
        <begin position="11"/>
        <end position="38"/>
    </location>
</feature>
<dbReference type="STRING" id="215243.A0A0D2D268"/>
<feature type="compositionally biased region" description="Polar residues" evidence="3">
    <location>
        <begin position="328"/>
        <end position="342"/>
    </location>
</feature>
<organism evidence="4 5">
    <name type="scientific">Exophiala oligosperma</name>
    <dbReference type="NCBI Taxonomy" id="215243"/>
    <lineage>
        <taxon>Eukaryota</taxon>
        <taxon>Fungi</taxon>
        <taxon>Dikarya</taxon>
        <taxon>Ascomycota</taxon>
        <taxon>Pezizomycotina</taxon>
        <taxon>Eurotiomycetes</taxon>
        <taxon>Chaetothyriomycetidae</taxon>
        <taxon>Chaetothyriales</taxon>
        <taxon>Herpotrichiellaceae</taxon>
        <taxon>Exophiala</taxon>
    </lineage>
</organism>
<evidence type="ECO:0000256" key="1">
    <source>
        <dbReference type="ARBA" id="ARBA00006080"/>
    </source>
</evidence>
<dbReference type="GO" id="GO:0005829">
    <property type="term" value="C:cytosol"/>
    <property type="evidence" value="ECO:0007669"/>
    <property type="project" value="GOC"/>
</dbReference>
<keyword evidence="5" id="KW-1185">Reference proteome</keyword>
<evidence type="ECO:0000313" key="5">
    <source>
        <dbReference type="Proteomes" id="UP000053342"/>
    </source>
</evidence>
<dbReference type="GO" id="GO:0042147">
    <property type="term" value="P:retrograde transport, endosome to Golgi"/>
    <property type="evidence" value="ECO:0007669"/>
    <property type="project" value="UniProtKB-UniRule"/>
</dbReference>
<comment type="subunit">
    <text evidence="2">Component of the Golgi-associated retrograde protein (GARP) complex.</text>
</comment>
<comment type="subcellular location">
    <subcellularLocation>
        <location evidence="2">Golgi apparatus</location>
        <location evidence="2">trans-Golgi network</location>
    </subcellularLocation>
</comment>
<dbReference type="GO" id="GO:0016020">
    <property type="term" value="C:membrane"/>
    <property type="evidence" value="ECO:0007669"/>
    <property type="project" value="TreeGrafter"/>
</dbReference>
<dbReference type="GO" id="GO:0000938">
    <property type="term" value="C:GARP complex"/>
    <property type="evidence" value="ECO:0007669"/>
    <property type="project" value="UniProtKB-UniRule"/>
</dbReference>
<feature type="region of interest" description="Disordered" evidence="3">
    <location>
        <begin position="102"/>
        <end position="129"/>
    </location>
</feature>
<feature type="region of interest" description="Disordered" evidence="3">
    <location>
        <begin position="1"/>
        <end position="69"/>
    </location>
</feature>
<evidence type="ECO:0000256" key="3">
    <source>
        <dbReference type="SAM" id="MobiDB-lite"/>
    </source>
</evidence>
<dbReference type="GO" id="GO:0032456">
    <property type="term" value="P:endocytic recycling"/>
    <property type="evidence" value="ECO:0007669"/>
    <property type="project" value="TreeGrafter"/>
</dbReference>
<dbReference type="InterPro" id="IPR014812">
    <property type="entry name" value="Vps51"/>
</dbReference>
<keyword evidence="2" id="KW-0653">Protein transport</keyword>
<dbReference type="GO" id="GO:0048193">
    <property type="term" value="P:Golgi vesicle transport"/>
    <property type="evidence" value="ECO:0007669"/>
    <property type="project" value="TreeGrafter"/>
</dbReference>
<name>A0A0D2D268_9EURO</name>
<evidence type="ECO:0000256" key="2">
    <source>
        <dbReference type="RuleBase" id="RU368010"/>
    </source>
</evidence>
<feature type="compositionally biased region" description="Low complexity" evidence="3">
    <location>
        <begin position="102"/>
        <end position="124"/>
    </location>
</feature>
<reference evidence="4 5" key="1">
    <citation type="submission" date="2015-01" db="EMBL/GenBank/DDBJ databases">
        <title>The Genome Sequence of Exophiala oligosperma CBS72588.</title>
        <authorList>
            <consortium name="The Broad Institute Genomics Platform"/>
            <person name="Cuomo C."/>
            <person name="de Hoog S."/>
            <person name="Gorbushina A."/>
            <person name="Stielow B."/>
            <person name="Teixiera M."/>
            <person name="Abouelleil A."/>
            <person name="Chapman S.B."/>
            <person name="Priest M."/>
            <person name="Young S.K."/>
            <person name="Wortman J."/>
            <person name="Nusbaum C."/>
            <person name="Birren B."/>
        </authorList>
    </citation>
    <scope>NUCLEOTIDE SEQUENCE [LARGE SCALE GENOMIC DNA]</scope>
    <source>
        <strain evidence="4 5">CBS 72588</strain>
    </source>
</reference>
<protein>
    <recommendedName>
        <fullName evidence="2">Vacuolar protein sorting-associated protein 51 homolog</fullName>
    </recommendedName>
</protein>
<feature type="compositionally biased region" description="Polar residues" evidence="3">
    <location>
        <begin position="44"/>
        <end position="66"/>
    </location>
</feature>
<dbReference type="GO" id="GO:0007030">
    <property type="term" value="P:Golgi organization"/>
    <property type="evidence" value="ECO:0007669"/>
    <property type="project" value="UniProtKB-UniRule"/>
</dbReference>
<dbReference type="VEuPathDB" id="FungiDB:PV06_10459"/>
<dbReference type="Pfam" id="PF08700">
    <property type="entry name" value="VPS51_Exo84_N"/>
    <property type="match status" value="1"/>
</dbReference>
<evidence type="ECO:0000313" key="4">
    <source>
        <dbReference type="EMBL" id="KIW37418.1"/>
    </source>
</evidence>
<dbReference type="GO" id="GO:0006869">
    <property type="term" value="P:lipid transport"/>
    <property type="evidence" value="ECO:0007669"/>
    <property type="project" value="UniProtKB-UniRule"/>
</dbReference>
<dbReference type="HOGENOM" id="CLU_043566_0_0_1"/>
<sequence length="342" mass="37172">MATITSPRSESPAITIPRITSPSIPSTSGTPVSSVRPSFDVPRITSNAPGSPSQHATPVSVSNPSQRRNRAALRDYYNIKRPSGASGTTDLGLSRKTSIASNASDSTVVTSSSAFVPEPSSSSSLTGPQLDDASFDAEAYVTELLKTAGLRDILRTESSLVSEIRNLDGERKALVYDNYSKLIKAVGTIAEMQKGMHKKERDPSNRLQMSVLGVQQKDTAPNLDGVEKLGEKLDALLKMVEDLGPAQQQEPVAVKARETKRQKETVQRALDAPRRLRALIDNDQTQEAEKEFGSVKVLLEQWKDVRGVDELREKCEQIMRTSDVDGDSPSTPHTTQKSTTPD</sequence>
<dbReference type="RefSeq" id="XP_016257634.1">
    <property type="nucleotide sequence ID" value="XM_016412014.1"/>
</dbReference>
<accession>A0A0D2D268</accession>
<proteinExistence type="inferred from homology"/>
<comment type="similarity">
    <text evidence="1 2">Belongs to the VPS51 family.</text>
</comment>
<feature type="region of interest" description="Disordered" evidence="3">
    <location>
        <begin position="318"/>
        <end position="342"/>
    </location>
</feature>
<dbReference type="GO" id="GO:0015031">
    <property type="term" value="P:protein transport"/>
    <property type="evidence" value="ECO:0007669"/>
    <property type="project" value="UniProtKB-UniRule"/>
</dbReference>
<keyword evidence="2" id="KW-0813">Transport</keyword>
<keyword evidence="2" id="KW-0445">Lipid transport</keyword>
<dbReference type="Proteomes" id="UP000053342">
    <property type="component" value="Unassembled WGS sequence"/>
</dbReference>
<keyword evidence="2" id="KW-0333">Golgi apparatus</keyword>
<dbReference type="PANTHER" id="PTHR15954">
    <property type="entry name" value="VACUOLAR PROTEIN SORTING-ASSOCIATED PROTEIN 51 HOMOLOG"/>
    <property type="match status" value="1"/>
</dbReference>
<dbReference type="AlphaFoldDB" id="A0A0D2D268"/>
<comment type="function">
    <text evidence="2">Acts as component of the GARP complex that is involved in retrograde transport from early and late endosomes to the trans-Golgi network (TGN).</text>
</comment>
<dbReference type="GeneID" id="27362533"/>
<gene>
    <name evidence="4" type="ORF">PV06_10459</name>
</gene>
<dbReference type="PANTHER" id="PTHR15954:SF4">
    <property type="entry name" value="VACUOLAR PROTEIN SORTING-ASSOCIATED PROTEIN 51 HOMOLOG"/>
    <property type="match status" value="1"/>
</dbReference>
<dbReference type="OrthoDB" id="203678at2759"/>
<dbReference type="EMBL" id="KN847344">
    <property type="protein sequence ID" value="KIW37418.1"/>
    <property type="molecule type" value="Genomic_DNA"/>
</dbReference>
<dbReference type="GO" id="GO:1990745">
    <property type="term" value="C:EARP complex"/>
    <property type="evidence" value="ECO:0007669"/>
    <property type="project" value="TreeGrafter"/>
</dbReference>